<dbReference type="InterPro" id="IPR049899">
    <property type="entry name" value="Znf_C2HC_C3H"/>
</dbReference>
<dbReference type="InterPro" id="IPR019374">
    <property type="entry name" value="Ribosomal_mS22"/>
</dbReference>
<evidence type="ECO:0000259" key="6">
    <source>
        <dbReference type="PROSITE" id="PS52027"/>
    </source>
</evidence>
<sequence length="752" mass="86005">MAVMTRSLKPVEIKMGNKKSKKSFEKCRPITATLEHPLILDIKLLRKLDMTTFTKRGLVALSKFCGISLITHKAGSNTKLIKSIQGIENKTKQMSKGGTSVCPTNDGCELLEKKEAVECNRILAKPKFSKFKPQFNFQIVELEENVKSVVSQEKEESADVPCKKHPNGYKNKNSRQKHRKENRKSVLDDLSNEIVPEPCKSCNRTQHPERLHSHPKLTPRVMKVTEGRLKSAATTKDTRQEGKKVLDKSNIRGKSFGAKGLASAQKSLTNANVERSATSPTSKKCSFGERSESPKKGASPLVVQESSGNFRKKIPIQFPVRQQSNVEESKQTESKTTSDSEKSSSPHSSANAGMQYITGCYICGIQVSPKARMKHEKECISEWRNQNSLLSPENRRPEPKRPDYRFTESGDVDFEGTFESIWANHKHSLVPCKTCGRTFFPDRIERHETCCNTKTKINLFIHNKVRDLLQNLTKTDIEKVYKVRTLGKPLPPPTYKLMTTSEIEEEREKIQRKTRWLMQMPPVLEPRKEINVVLAEDPALDGHDVHHAKHVFTDISLDLNSEERLIVVREPNGVLRKAMWNERHRMSQIYEPVEGRELETPKMFEGENFNSLLDREEYEFILDRACIQFEPDDSVYVEVTRKTYMRISEKSHFDRLLSTRHFGSMVFYLVLSKNIDNLLMHYLQVGRMDDAHALVELYYTIHPECLPENNNSSSMLETYINTEAKARDTLQLVLQTTISAKQEENHARAAEA</sequence>
<evidence type="ECO:0000256" key="3">
    <source>
        <dbReference type="ARBA" id="ARBA00022833"/>
    </source>
</evidence>
<evidence type="ECO:0000256" key="5">
    <source>
        <dbReference type="SAM" id="MobiDB-lite"/>
    </source>
</evidence>
<name>A0AAN8SEC5_POLSC</name>
<comment type="caution">
    <text evidence="7">The sequence shown here is derived from an EMBL/GenBank/DDBJ whole genome shotgun (WGS) entry which is preliminary data.</text>
</comment>
<dbReference type="PROSITE" id="PS52027">
    <property type="entry name" value="ZF_C2HC_C3H"/>
    <property type="match status" value="1"/>
</dbReference>
<dbReference type="PANTHER" id="PTHR13071:SF4">
    <property type="entry name" value="SMALL RIBOSOMAL SUBUNIT PROTEIN MS22"/>
    <property type="match status" value="1"/>
</dbReference>
<dbReference type="Proteomes" id="UP001372834">
    <property type="component" value="Unassembled WGS sequence"/>
</dbReference>
<accession>A0AAN8SEC5</accession>
<feature type="compositionally biased region" description="Basic residues" evidence="5">
    <location>
        <begin position="163"/>
        <end position="182"/>
    </location>
</feature>
<evidence type="ECO:0000313" key="7">
    <source>
        <dbReference type="EMBL" id="KAK6643642.1"/>
    </source>
</evidence>
<feature type="compositionally biased region" description="Basic and acidic residues" evidence="5">
    <location>
        <begin position="327"/>
        <end position="344"/>
    </location>
</feature>
<dbReference type="GO" id="GO:0003735">
    <property type="term" value="F:structural constituent of ribosome"/>
    <property type="evidence" value="ECO:0007669"/>
    <property type="project" value="TreeGrafter"/>
</dbReference>
<dbReference type="PANTHER" id="PTHR13071">
    <property type="entry name" value="MITOCHONDRIAL 28S RIBOSOMAL PROTEIN S22"/>
    <property type="match status" value="1"/>
</dbReference>
<protein>
    <recommendedName>
        <fullName evidence="6">C2HC/C3H-type domain-containing protein</fullName>
    </recommendedName>
</protein>
<organism evidence="7 8">
    <name type="scientific">Polyplax serrata</name>
    <name type="common">Common mouse louse</name>
    <dbReference type="NCBI Taxonomy" id="468196"/>
    <lineage>
        <taxon>Eukaryota</taxon>
        <taxon>Metazoa</taxon>
        <taxon>Ecdysozoa</taxon>
        <taxon>Arthropoda</taxon>
        <taxon>Hexapoda</taxon>
        <taxon>Insecta</taxon>
        <taxon>Pterygota</taxon>
        <taxon>Neoptera</taxon>
        <taxon>Paraneoptera</taxon>
        <taxon>Psocodea</taxon>
        <taxon>Troctomorpha</taxon>
        <taxon>Phthiraptera</taxon>
        <taxon>Anoplura</taxon>
        <taxon>Polyplacidae</taxon>
        <taxon>Polyplax</taxon>
    </lineage>
</organism>
<keyword evidence="3" id="KW-0862">Zinc</keyword>
<keyword evidence="1" id="KW-0479">Metal-binding</keyword>
<proteinExistence type="predicted"/>
<dbReference type="Gene3D" id="3.30.160.60">
    <property type="entry name" value="Classic Zinc Finger"/>
    <property type="match status" value="1"/>
</dbReference>
<dbReference type="Pfam" id="PF10245">
    <property type="entry name" value="MRP-S22"/>
    <property type="match status" value="1"/>
</dbReference>
<feature type="domain" description="C2HC/C3H-type" evidence="6">
    <location>
        <begin position="428"/>
        <end position="457"/>
    </location>
</feature>
<feature type="compositionally biased region" description="Basic and acidic residues" evidence="5">
    <location>
        <begin position="236"/>
        <end position="250"/>
    </location>
</feature>
<dbReference type="Pfam" id="PF13913">
    <property type="entry name" value="zf-C2HC_2"/>
    <property type="match status" value="1"/>
</dbReference>
<evidence type="ECO:0000256" key="2">
    <source>
        <dbReference type="ARBA" id="ARBA00022771"/>
    </source>
</evidence>
<evidence type="ECO:0000256" key="4">
    <source>
        <dbReference type="PROSITE-ProRule" id="PRU01371"/>
    </source>
</evidence>
<reference evidence="7 8" key="1">
    <citation type="submission" date="2023-10" db="EMBL/GenBank/DDBJ databases">
        <title>Genomes of two closely related lineages of the louse Polyplax serrata with different host specificities.</title>
        <authorList>
            <person name="Martinu J."/>
            <person name="Tarabai H."/>
            <person name="Stefka J."/>
            <person name="Hypsa V."/>
        </authorList>
    </citation>
    <scope>NUCLEOTIDE SEQUENCE [LARGE SCALE GENOMIC DNA]</scope>
    <source>
        <strain evidence="7">HR10_N</strain>
    </source>
</reference>
<evidence type="ECO:0000256" key="1">
    <source>
        <dbReference type="ARBA" id="ARBA00022723"/>
    </source>
</evidence>
<dbReference type="GO" id="GO:0005763">
    <property type="term" value="C:mitochondrial small ribosomal subunit"/>
    <property type="evidence" value="ECO:0007669"/>
    <property type="project" value="TreeGrafter"/>
</dbReference>
<feature type="region of interest" description="Disordered" evidence="5">
    <location>
        <begin position="154"/>
        <end position="350"/>
    </location>
</feature>
<dbReference type="EMBL" id="JAWJWE010000002">
    <property type="protein sequence ID" value="KAK6643642.1"/>
    <property type="molecule type" value="Genomic_DNA"/>
</dbReference>
<gene>
    <name evidence="7" type="ORF">RUM43_005152</name>
</gene>
<keyword evidence="2 4" id="KW-0863">Zinc-finger</keyword>
<dbReference type="GO" id="GO:0008270">
    <property type="term" value="F:zinc ion binding"/>
    <property type="evidence" value="ECO:0007669"/>
    <property type="project" value="UniProtKB-KW"/>
</dbReference>
<feature type="compositionally biased region" description="Polar residues" evidence="5">
    <location>
        <begin position="264"/>
        <end position="284"/>
    </location>
</feature>
<evidence type="ECO:0000313" key="8">
    <source>
        <dbReference type="Proteomes" id="UP001372834"/>
    </source>
</evidence>
<feature type="compositionally biased region" description="Basic and acidic residues" evidence="5">
    <location>
        <begin position="286"/>
        <end position="295"/>
    </location>
</feature>
<dbReference type="AlphaFoldDB" id="A0AAN8SEC5"/>